<keyword evidence="2" id="KW-1003">Cell membrane</keyword>
<feature type="transmembrane region" description="Helical" evidence="6">
    <location>
        <begin position="432"/>
        <end position="451"/>
    </location>
</feature>
<organism evidence="7 8">
    <name type="scientific">Geobacillus proteiniphilus</name>
    <dbReference type="NCBI Taxonomy" id="860353"/>
    <lineage>
        <taxon>Bacteria</taxon>
        <taxon>Bacillati</taxon>
        <taxon>Bacillota</taxon>
        <taxon>Bacilli</taxon>
        <taxon>Bacillales</taxon>
        <taxon>Anoxybacillaceae</taxon>
        <taxon>Geobacillus</taxon>
    </lineage>
</organism>
<keyword evidence="3 6" id="KW-0812">Transmembrane</keyword>
<feature type="transmembrane region" description="Helical" evidence="6">
    <location>
        <begin position="7"/>
        <end position="26"/>
    </location>
</feature>
<feature type="transmembrane region" description="Helical" evidence="6">
    <location>
        <begin position="398"/>
        <end position="420"/>
    </location>
</feature>
<dbReference type="Proteomes" id="UP001223761">
    <property type="component" value="Chromosome"/>
</dbReference>
<feature type="transmembrane region" description="Helical" evidence="6">
    <location>
        <begin position="125"/>
        <end position="141"/>
    </location>
</feature>
<dbReference type="InterPro" id="IPR050833">
    <property type="entry name" value="Poly_Biosynth_Transport"/>
</dbReference>
<feature type="transmembrane region" description="Helical" evidence="6">
    <location>
        <begin position="49"/>
        <end position="69"/>
    </location>
</feature>
<feature type="transmembrane region" description="Helical" evidence="6">
    <location>
        <begin position="237"/>
        <end position="256"/>
    </location>
</feature>
<protein>
    <recommendedName>
        <fullName evidence="9">O-antigen flippase Wzx</fullName>
    </recommendedName>
</protein>
<proteinExistence type="predicted"/>
<comment type="subcellular location">
    <subcellularLocation>
        <location evidence="1">Cell membrane</location>
        <topology evidence="1">Multi-pass membrane protein</topology>
    </subcellularLocation>
</comment>
<evidence type="ECO:0000256" key="3">
    <source>
        <dbReference type="ARBA" id="ARBA00022692"/>
    </source>
</evidence>
<feature type="transmembrane region" description="Helical" evidence="6">
    <location>
        <begin position="153"/>
        <end position="177"/>
    </location>
</feature>
<evidence type="ECO:0000313" key="8">
    <source>
        <dbReference type="Proteomes" id="UP001223761"/>
    </source>
</evidence>
<dbReference type="PANTHER" id="PTHR30250:SF26">
    <property type="entry name" value="PSMA PROTEIN"/>
    <property type="match status" value="1"/>
</dbReference>
<evidence type="ECO:0000256" key="4">
    <source>
        <dbReference type="ARBA" id="ARBA00022989"/>
    </source>
</evidence>
<name>A0ABY9MEB0_9BACL</name>
<dbReference type="EMBL" id="CP133076">
    <property type="protein sequence ID" value="WMJ16353.1"/>
    <property type="molecule type" value="Genomic_DNA"/>
</dbReference>
<evidence type="ECO:0000313" key="7">
    <source>
        <dbReference type="EMBL" id="WMJ16353.1"/>
    </source>
</evidence>
<evidence type="ECO:0000256" key="1">
    <source>
        <dbReference type="ARBA" id="ARBA00004651"/>
    </source>
</evidence>
<accession>A0ABY9MEB0</accession>
<feature type="transmembrane region" description="Helical" evidence="6">
    <location>
        <begin position="262"/>
        <end position="280"/>
    </location>
</feature>
<keyword evidence="8" id="KW-1185">Reference proteome</keyword>
<evidence type="ECO:0000256" key="5">
    <source>
        <dbReference type="ARBA" id="ARBA00023136"/>
    </source>
</evidence>
<reference evidence="7 8" key="1">
    <citation type="submission" date="2023-08" db="EMBL/GenBank/DDBJ databases">
        <title>Genome sequencing of the thermostable Gram positive bacteria Geobacillus proteiniphilus strain T-6.</title>
        <authorList>
            <person name="Shulami S."/>
            <person name="Shoham Y."/>
        </authorList>
    </citation>
    <scope>NUCLEOTIDE SEQUENCE [LARGE SCALE GENOMIC DNA]</scope>
    <source>
        <strain evidence="7 8">T-6</strain>
    </source>
</reference>
<evidence type="ECO:0000256" key="6">
    <source>
        <dbReference type="SAM" id="Phobius"/>
    </source>
</evidence>
<evidence type="ECO:0000256" key="2">
    <source>
        <dbReference type="ARBA" id="ARBA00022475"/>
    </source>
</evidence>
<feature type="transmembrane region" description="Helical" evidence="6">
    <location>
        <begin position="375"/>
        <end position="392"/>
    </location>
</feature>
<feature type="transmembrane region" description="Helical" evidence="6">
    <location>
        <begin position="90"/>
        <end position="113"/>
    </location>
</feature>
<feature type="transmembrane region" description="Helical" evidence="6">
    <location>
        <begin position="463"/>
        <end position="490"/>
    </location>
</feature>
<keyword evidence="4 6" id="KW-1133">Transmembrane helix</keyword>
<feature type="transmembrane region" description="Helical" evidence="6">
    <location>
        <begin position="183"/>
        <end position="203"/>
    </location>
</feature>
<dbReference type="PANTHER" id="PTHR30250">
    <property type="entry name" value="PST FAMILY PREDICTED COLANIC ACID TRANSPORTER"/>
    <property type="match status" value="1"/>
</dbReference>
<feature type="transmembrane region" description="Helical" evidence="6">
    <location>
        <begin position="301"/>
        <end position="322"/>
    </location>
</feature>
<gene>
    <name evidence="7" type="ORF">RA955_17255</name>
</gene>
<sequence length="518" mass="59980">MRHKYALINSTIGITLFIISTILLVVRRSVMINTLGADFVAINALFNDILMLLNIADIGLWGAVGAVLFKPIREQNYIQIKGIISFFKKVYRIIGSIFIIFSMIVVFVIGYFFDHPEITDNQIRFYFTLTAINIAYTYYFSYRMILKDTDQKLYYLSFVITLCKAVATIFQIIFLIFLKSFTVYLVIDFLTTIIYISIFNRIITRKYSFLKECDSEIDKDIKDKIIRSLKGLVFHKLGYLALNSTNYLYTALFSGLKMTAIYSNYQMIIVVIQGLINNLFTSINSTIGNIIIGEDSEKRYINFRILFLINFWLVSLAAILFYNTSSSFMSFWVGTDYIAPNNTVALFTAYIFFGLIRAATEQFKFASGVFYEDRFIPLIEAFVNVVSCLLLGKEFGITGIVAGNLLTVLLITTWQKPYIVFKYVFHRSLREYFKLFILFLIIGMLALYISNKMCILLNSSLSISNYIFIFIVNSLITVFVVNIIYVLFFWNTQMFKMIRKYTINAIKLVTIQLPTREN</sequence>
<evidence type="ECO:0008006" key="9">
    <source>
        <dbReference type="Google" id="ProtNLM"/>
    </source>
</evidence>
<keyword evidence="5 6" id="KW-0472">Membrane</keyword>
<feature type="transmembrane region" description="Helical" evidence="6">
    <location>
        <begin position="337"/>
        <end position="355"/>
    </location>
</feature>
<dbReference type="RefSeq" id="WP_307898585.1">
    <property type="nucleotide sequence ID" value="NZ_CP133076.1"/>
</dbReference>